<keyword evidence="2" id="KW-0805">Transcription regulation</keyword>
<feature type="region of interest" description="Disordered" evidence="5">
    <location>
        <begin position="249"/>
        <end position="270"/>
    </location>
</feature>
<evidence type="ECO:0000313" key="8">
    <source>
        <dbReference type="RefSeq" id="XP_032832556.1"/>
    </source>
</evidence>
<protein>
    <submittedName>
        <fullName evidence="8">Runt-related transcription factor 3-like</fullName>
    </submittedName>
</protein>
<evidence type="ECO:0000256" key="3">
    <source>
        <dbReference type="ARBA" id="ARBA00023163"/>
    </source>
</evidence>
<evidence type="ECO:0000256" key="5">
    <source>
        <dbReference type="SAM" id="MobiDB-lite"/>
    </source>
</evidence>
<dbReference type="PROSITE" id="PS51062">
    <property type="entry name" value="RUNT"/>
    <property type="match status" value="1"/>
</dbReference>
<dbReference type="Pfam" id="PF00853">
    <property type="entry name" value="Runt"/>
    <property type="match status" value="1"/>
</dbReference>
<name>A0AAJ7U9X3_PETMA</name>
<evidence type="ECO:0000313" key="7">
    <source>
        <dbReference type="Proteomes" id="UP001318040"/>
    </source>
</evidence>
<dbReference type="InterPro" id="IPR000040">
    <property type="entry name" value="AML1_Runt"/>
</dbReference>
<dbReference type="GO" id="GO:0005524">
    <property type="term" value="F:ATP binding"/>
    <property type="evidence" value="ECO:0007669"/>
    <property type="project" value="InterPro"/>
</dbReference>
<proteinExistence type="predicted"/>
<sequence length="456" mass="48324">CATPVSPRVPGKPVEISSPLLHGSHLHAQQQQHHQHQDHHHQQQPSAPCSPPLSLGKLQQQQPPPSHAQAGHSGPGSQVGGAPLEEATLGLGVVEQSGEMLRTDSPNFLCSALPPHWRCNKTLPVAFKVMAMADVPDGTPVAVMAGNDENYSAELRNASAVMKGHVARFNDLRFVGRSGRGKSLNLTITVFTSPPQVATYQRAIKVTVDGPREPRRHRQRQEDMLKSSSMGGLFPERLLQLGPVSPCYVTPTHGSEGGGPRSAQTSPPWPFEQPYPSYLPQVGAPSGMGSTSGPLSPARTLSTQDLQGVFNPSRMSLHHDGQFALPDPRLHYPGAFAYPHLTPAPPPSPRYHAYLPPPYPGSPPRHAPSSAYQNGGPPSGPYALFYGAPPSGAAGGYQLSLVAGASDQRSPELPGSLGPCAEGTESDGSCPSVSPGALGAVRAMEEAVWRPYQRPV</sequence>
<dbReference type="FunFam" id="2.60.40.720:FF:000001">
    <property type="entry name" value="Runt-related transcription factor"/>
    <property type="match status" value="1"/>
</dbReference>
<dbReference type="InterPro" id="IPR013524">
    <property type="entry name" value="Runt_dom"/>
</dbReference>
<keyword evidence="7" id="KW-1185">Reference proteome</keyword>
<dbReference type="RefSeq" id="XP_032832556.1">
    <property type="nucleotide sequence ID" value="XM_032976665.1"/>
</dbReference>
<evidence type="ECO:0000256" key="1">
    <source>
        <dbReference type="ARBA" id="ARBA00004123"/>
    </source>
</evidence>
<dbReference type="PANTHER" id="PTHR11950">
    <property type="entry name" value="RUNT RELATED"/>
    <property type="match status" value="1"/>
</dbReference>
<reference evidence="8" key="1">
    <citation type="submission" date="2025-08" db="UniProtKB">
        <authorList>
            <consortium name="RefSeq"/>
        </authorList>
    </citation>
    <scope>IDENTIFICATION</scope>
    <source>
        <tissue evidence="8">Sperm</tissue>
    </source>
</reference>
<keyword evidence="3" id="KW-0804">Transcription</keyword>
<dbReference type="KEGG" id="pmrn:116955533"/>
<dbReference type="InterPro" id="IPR012346">
    <property type="entry name" value="p53/RUNT-type_TF_DNA-bd_sf"/>
</dbReference>
<feature type="domain" description="Runt" evidence="6">
    <location>
        <begin position="88"/>
        <end position="216"/>
    </location>
</feature>
<feature type="compositionally biased region" description="Low complexity" evidence="5">
    <location>
        <begin position="22"/>
        <end position="32"/>
    </location>
</feature>
<feature type="region of interest" description="Disordered" evidence="5">
    <location>
        <begin position="405"/>
        <end position="436"/>
    </location>
</feature>
<dbReference type="InterPro" id="IPR008967">
    <property type="entry name" value="p53-like_TF_DNA-bd_sf"/>
</dbReference>
<dbReference type="SUPFAM" id="SSF49417">
    <property type="entry name" value="p53-like transcription factors"/>
    <property type="match status" value="1"/>
</dbReference>
<feature type="region of interest" description="Disordered" evidence="5">
    <location>
        <begin position="349"/>
        <end position="375"/>
    </location>
</feature>
<gene>
    <name evidence="8" type="primary">LOC116955533</name>
</gene>
<dbReference type="PANTHER" id="PTHR11950:SF31">
    <property type="entry name" value="SEGMENTATION PROTEIN RUNT"/>
    <property type="match status" value="1"/>
</dbReference>
<evidence type="ECO:0000256" key="4">
    <source>
        <dbReference type="ARBA" id="ARBA00023242"/>
    </source>
</evidence>
<dbReference type="GO" id="GO:0005634">
    <property type="term" value="C:nucleus"/>
    <property type="evidence" value="ECO:0007669"/>
    <property type="project" value="UniProtKB-SubCell"/>
</dbReference>
<dbReference type="GO" id="GO:0000981">
    <property type="term" value="F:DNA-binding transcription factor activity, RNA polymerase II-specific"/>
    <property type="evidence" value="ECO:0007669"/>
    <property type="project" value="TreeGrafter"/>
</dbReference>
<comment type="subcellular location">
    <subcellularLocation>
        <location evidence="1">Nucleus</location>
    </subcellularLocation>
</comment>
<evidence type="ECO:0000259" key="6">
    <source>
        <dbReference type="PROSITE" id="PS51062"/>
    </source>
</evidence>
<feature type="region of interest" description="Disordered" evidence="5">
    <location>
        <begin position="1"/>
        <end position="83"/>
    </location>
</feature>
<dbReference type="Gene3D" id="2.60.40.720">
    <property type="match status" value="1"/>
</dbReference>
<keyword evidence="4" id="KW-0539">Nucleus</keyword>
<dbReference type="GO" id="GO:0000978">
    <property type="term" value="F:RNA polymerase II cis-regulatory region sequence-specific DNA binding"/>
    <property type="evidence" value="ECO:0007669"/>
    <property type="project" value="TreeGrafter"/>
</dbReference>
<dbReference type="AlphaFoldDB" id="A0AAJ7U9X3"/>
<feature type="compositionally biased region" description="Pro residues" evidence="5">
    <location>
        <begin position="349"/>
        <end position="366"/>
    </location>
</feature>
<accession>A0AAJ7U9X3</accession>
<dbReference type="PRINTS" id="PR00967">
    <property type="entry name" value="ONCOGENEAML1"/>
</dbReference>
<dbReference type="Proteomes" id="UP001318040">
    <property type="component" value="Chromosome 60"/>
</dbReference>
<evidence type="ECO:0000256" key="2">
    <source>
        <dbReference type="ARBA" id="ARBA00023015"/>
    </source>
</evidence>
<feature type="non-terminal residue" evidence="8">
    <location>
        <position position="1"/>
    </location>
</feature>
<organism evidence="7 8">
    <name type="scientific">Petromyzon marinus</name>
    <name type="common">Sea lamprey</name>
    <dbReference type="NCBI Taxonomy" id="7757"/>
    <lineage>
        <taxon>Eukaryota</taxon>
        <taxon>Metazoa</taxon>
        <taxon>Chordata</taxon>
        <taxon>Craniata</taxon>
        <taxon>Vertebrata</taxon>
        <taxon>Cyclostomata</taxon>
        <taxon>Hyperoartia</taxon>
        <taxon>Petromyzontiformes</taxon>
        <taxon>Petromyzontidae</taxon>
        <taxon>Petromyzon</taxon>
    </lineage>
</organism>